<proteinExistence type="predicted"/>
<name>A0A426Y401_ENSVE</name>
<protein>
    <submittedName>
        <fullName evidence="1">Uncharacterized protein</fullName>
    </submittedName>
</protein>
<sequence>KSNFLGSSLRVENLSGTLVAKKTDTEEKPDSQAIQEQLGSSFGFPEEIAHSDEQHSLVNNAAIPASKAKCSTLKSASISRKAFSVQDKVL</sequence>
<dbReference type="Proteomes" id="UP000287651">
    <property type="component" value="Unassembled WGS sequence"/>
</dbReference>
<dbReference type="EMBL" id="AMZH03015152">
    <property type="protein sequence ID" value="RRT46508.1"/>
    <property type="molecule type" value="Genomic_DNA"/>
</dbReference>
<reference evidence="1 2" key="1">
    <citation type="journal article" date="2014" name="Agronomy (Basel)">
        <title>A Draft Genome Sequence for Ensete ventricosum, the Drought-Tolerant Tree Against Hunger.</title>
        <authorList>
            <person name="Harrison J."/>
            <person name="Moore K.A."/>
            <person name="Paszkiewicz K."/>
            <person name="Jones T."/>
            <person name="Grant M."/>
            <person name="Ambacheew D."/>
            <person name="Muzemil S."/>
            <person name="Studholme D.J."/>
        </authorList>
    </citation>
    <scope>NUCLEOTIDE SEQUENCE [LARGE SCALE GENOMIC DNA]</scope>
</reference>
<evidence type="ECO:0000313" key="1">
    <source>
        <dbReference type="EMBL" id="RRT46508.1"/>
    </source>
</evidence>
<evidence type="ECO:0000313" key="2">
    <source>
        <dbReference type="Proteomes" id="UP000287651"/>
    </source>
</evidence>
<dbReference type="AlphaFoldDB" id="A0A426Y401"/>
<organism evidence="1 2">
    <name type="scientific">Ensete ventricosum</name>
    <name type="common">Abyssinian banana</name>
    <name type="synonym">Musa ensete</name>
    <dbReference type="NCBI Taxonomy" id="4639"/>
    <lineage>
        <taxon>Eukaryota</taxon>
        <taxon>Viridiplantae</taxon>
        <taxon>Streptophyta</taxon>
        <taxon>Embryophyta</taxon>
        <taxon>Tracheophyta</taxon>
        <taxon>Spermatophyta</taxon>
        <taxon>Magnoliopsida</taxon>
        <taxon>Liliopsida</taxon>
        <taxon>Zingiberales</taxon>
        <taxon>Musaceae</taxon>
        <taxon>Ensete</taxon>
    </lineage>
</organism>
<accession>A0A426Y401</accession>
<gene>
    <name evidence="1" type="ORF">B296_00048131</name>
</gene>
<feature type="non-terminal residue" evidence="1">
    <location>
        <position position="1"/>
    </location>
</feature>
<comment type="caution">
    <text evidence="1">The sequence shown here is derived from an EMBL/GenBank/DDBJ whole genome shotgun (WGS) entry which is preliminary data.</text>
</comment>